<sequence>MIFFYHLFSAFAIFIFVPYFVIYSFFSRNKWRRLNDHFGFVSLNKPAEPSSKTIWFQALSMGEVVGVTPTIRLLKKNRPQDRIVVSVTTDSGFEAAKRKLSDIDGVFFFPLDCFMFTWVAIKKINPNLFVLVETGFWPGLIHLLSINGIPILLFNGRISSSSMRKYKAFGSFFSKQFNRFTMLCMQNPHSKNKLESLGVESSRLMVVGDP</sequence>
<keyword evidence="2" id="KW-0812">Transmembrane</keyword>
<dbReference type="GO" id="GO:0009245">
    <property type="term" value="P:lipid A biosynthetic process"/>
    <property type="evidence" value="ECO:0007669"/>
    <property type="project" value="TreeGrafter"/>
</dbReference>
<dbReference type="PANTHER" id="PTHR42755:SF1">
    <property type="entry name" value="3-DEOXY-D-MANNO-OCTULOSONIC ACID TRANSFERASE, MITOCHONDRIAL-RELATED"/>
    <property type="match status" value="1"/>
</dbReference>
<keyword evidence="2" id="KW-1133">Transmembrane helix</keyword>
<keyword evidence="1" id="KW-0808">Transferase</keyword>
<feature type="non-terminal residue" evidence="4">
    <location>
        <position position="210"/>
    </location>
</feature>
<feature type="domain" description="3-deoxy-D-manno-octulosonic-acid transferase N-terminal" evidence="3">
    <location>
        <begin position="33"/>
        <end position="209"/>
    </location>
</feature>
<dbReference type="AlphaFoldDB" id="A0A383A1X3"/>
<organism evidence="4">
    <name type="scientific">marine metagenome</name>
    <dbReference type="NCBI Taxonomy" id="408172"/>
    <lineage>
        <taxon>unclassified sequences</taxon>
        <taxon>metagenomes</taxon>
        <taxon>ecological metagenomes</taxon>
    </lineage>
</organism>
<feature type="transmembrane region" description="Helical" evidence="2">
    <location>
        <begin position="136"/>
        <end position="155"/>
    </location>
</feature>
<evidence type="ECO:0000259" key="3">
    <source>
        <dbReference type="Pfam" id="PF04413"/>
    </source>
</evidence>
<protein>
    <recommendedName>
        <fullName evidence="3">3-deoxy-D-manno-octulosonic-acid transferase N-terminal domain-containing protein</fullName>
    </recommendedName>
</protein>
<dbReference type="Gene3D" id="3.40.50.11720">
    <property type="entry name" value="3-Deoxy-D-manno-octulosonic-acid transferase, N-terminal domain"/>
    <property type="match status" value="1"/>
</dbReference>
<dbReference type="GO" id="GO:0016740">
    <property type="term" value="F:transferase activity"/>
    <property type="evidence" value="ECO:0007669"/>
    <property type="project" value="UniProtKB-KW"/>
</dbReference>
<dbReference type="PANTHER" id="PTHR42755">
    <property type="entry name" value="3-DEOXY-MANNO-OCTULOSONATE CYTIDYLYLTRANSFERASE"/>
    <property type="match status" value="1"/>
</dbReference>
<evidence type="ECO:0000256" key="2">
    <source>
        <dbReference type="SAM" id="Phobius"/>
    </source>
</evidence>
<dbReference type="EMBL" id="UINC01188448">
    <property type="protein sequence ID" value="SVE01671.1"/>
    <property type="molecule type" value="Genomic_DNA"/>
</dbReference>
<accession>A0A383A1X3</accession>
<keyword evidence="2" id="KW-0472">Membrane</keyword>
<reference evidence="4" key="1">
    <citation type="submission" date="2018-05" db="EMBL/GenBank/DDBJ databases">
        <authorList>
            <person name="Lanie J.A."/>
            <person name="Ng W.-L."/>
            <person name="Kazmierczak K.M."/>
            <person name="Andrzejewski T.M."/>
            <person name="Davidsen T.M."/>
            <person name="Wayne K.J."/>
            <person name="Tettelin H."/>
            <person name="Glass J.I."/>
            <person name="Rusch D."/>
            <person name="Podicherti R."/>
            <person name="Tsui H.-C.T."/>
            <person name="Winkler M.E."/>
        </authorList>
    </citation>
    <scope>NUCLEOTIDE SEQUENCE</scope>
</reference>
<name>A0A383A1X3_9ZZZZ</name>
<feature type="transmembrane region" description="Helical" evidence="2">
    <location>
        <begin position="106"/>
        <end position="124"/>
    </location>
</feature>
<proteinExistence type="predicted"/>
<dbReference type="Pfam" id="PF04413">
    <property type="entry name" value="Glycos_transf_N"/>
    <property type="match status" value="1"/>
</dbReference>
<evidence type="ECO:0000256" key="1">
    <source>
        <dbReference type="ARBA" id="ARBA00022679"/>
    </source>
</evidence>
<dbReference type="GO" id="GO:0005886">
    <property type="term" value="C:plasma membrane"/>
    <property type="evidence" value="ECO:0007669"/>
    <property type="project" value="TreeGrafter"/>
</dbReference>
<dbReference type="InterPro" id="IPR038107">
    <property type="entry name" value="Glycos_transf_N_sf"/>
</dbReference>
<dbReference type="InterPro" id="IPR007507">
    <property type="entry name" value="Glycos_transf_N"/>
</dbReference>
<evidence type="ECO:0000313" key="4">
    <source>
        <dbReference type="EMBL" id="SVE01671.1"/>
    </source>
</evidence>
<feature type="transmembrane region" description="Helical" evidence="2">
    <location>
        <begin position="6"/>
        <end position="26"/>
    </location>
</feature>
<dbReference type="InterPro" id="IPR039901">
    <property type="entry name" value="Kdotransferase"/>
</dbReference>
<gene>
    <name evidence="4" type="ORF">METZ01_LOCUS454525</name>
</gene>